<name>A0ABN7UQB5_GIGMA</name>
<feature type="transmembrane region" description="Helical" evidence="1">
    <location>
        <begin position="666"/>
        <end position="683"/>
    </location>
</feature>
<sequence>MSEQRIDIAQEITNIECSPNLKYVVTWNNNDMSIHVKDEKIKDFSKAEKYELKISDQKVIALIPYNGHNAALITFPQRMKILEPYDNRKEIIEYNFIVREDCHYIALIRGDKNFRGTNNAICYIYDLVDLVNLDRKPNKTIIRISEYNYSKDNIVINYNGYIFIFKHDTHIIMVWDILTLEFIVTLPTEWDVCCTGNLVINDERTLLAIWFKESVYIYSVDLQLLLSFNKFGSNIENCHFLLFKEKECLLIICEQKEQIHLLDPYNKGKGTMETLKLSQPYIIKHNIVFYIDNDNKLKVRNLFESLKDNLKNMNSKLVAKGVLNEIKEESGSSGLEFNDEGELKFNDEEWYIKKIGSNKILLSYNTSNAEGVLKEIKEKSQESKSEDKLHIKKIDSDTILLYFDEPDIKIKIKLLESKDLLMITTNAIFIWTGKPQNIRLHYFRSYEKNKFESFQKNQKEYLPYLFPPEFKIKIEDCYFNELMEEMIKDYIDSRFKLSLYGTNLMQYLLENQKFDFIEMILENIIKFTIQNSDRNFISNLPLMKIVTYNFNALVQYPEIINLFLSRIAFFVPDDILSEIVNKNSNSMHLQTFGTYPNVSEISIIYLKIENFFNFFSKFSLRIKQKLFKQTKSTVKLVFPLMGLTNYYNIVSYGGKKKDIKERITQFLAFFINLMYLSNNPFLYSPETDLYKFWIGEALIIYKWDKFGMIYHFIIRHNLLVTFVIIATLFCIIEARYFSNMIFLLPYSNFFGLTGLEEKRNVDNLIKNKDYYFRNYNKLKKKLNFQEYVIDHLIGLKKSIQFILVDWLASVFVMATAISTIQYKNSEGWLIISNNVYVDLGAYITLTILLLEFKILFNLHVYELFGIQFAIIFDELRKIVKQIQNDDWPGTYKPFIPDTLLKAIHMSNENSKGDKNNDEYDEWHFYQ</sequence>
<keyword evidence="1" id="KW-1133">Transmembrane helix</keyword>
<keyword evidence="1" id="KW-0812">Transmembrane</keyword>
<feature type="transmembrane region" description="Helical" evidence="1">
    <location>
        <begin position="828"/>
        <end position="850"/>
    </location>
</feature>
<evidence type="ECO:0000313" key="2">
    <source>
        <dbReference type="EMBL" id="CAG8651708.1"/>
    </source>
</evidence>
<evidence type="ECO:0000256" key="1">
    <source>
        <dbReference type="SAM" id="Phobius"/>
    </source>
</evidence>
<dbReference type="Proteomes" id="UP000789901">
    <property type="component" value="Unassembled WGS sequence"/>
</dbReference>
<feature type="transmembrane region" description="Helical" evidence="1">
    <location>
        <begin position="636"/>
        <end position="654"/>
    </location>
</feature>
<dbReference type="InterPro" id="IPR036322">
    <property type="entry name" value="WD40_repeat_dom_sf"/>
</dbReference>
<proteinExistence type="predicted"/>
<comment type="caution">
    <text evidence="2">The sequence shown here is derived from an EMBL/GenBank/DDBJ whole genome shotgun (WGS) entry which is preliminary data.</text>
</comment>
<keyword evidence="1" id="KW-0472">Membrane</keyword>
<protein>
    <submittedName>
        <fullName evidence="2">30618_t:CDS:1</fullName>
    </submittedName>
</protein>
<gene>
    <name evidence="2" type="ORF">GMARGA_LOCUS9390</name>
</gene>
<organism evidence="2 3">
    <name type="scientific">Gigaspora margarita</name>
    <dbReference type="NCBI Taxonomy" id="4874"/>
    <lineage>
        <taxon>Eukaryota</taxon>
        <taxon>Fungi</taxon>
        <taxon>Fungi incertae sedis</taxon>
        <taxon>Mucoromycota</taxon>
        <taxon>Glomeromycotina</taxon>
        <taxon>Glomeromycetes</taxon>
        <taxon>Diversisporales</taxon>
        <taxon>Gigasporaceae</taxon>
        <taxon>Gigaspora</taxon>
    </lineage>
</organism>
<reference evidence="2 3" key="1">
    <citation type="submission" date="2021-06" db="EMBL/GenBank/DDBJ databases">
        <authorList>
            <person name="Kallberg Y."/>
            <person name="Tangrot J."/>
            <person name="Rosling A."/>
        </authorList>
    </citation>
    <scope>NUCLEOTIDE SEQUENCE [LARGE SCALE GENOMIC DNA]</scope>
    <source>
        <strain evidence="2 3">120-4 pot B 10/14</strain>
    </source>
</reference>
<feature type="transmembrane region" description="Helical" evidence="1">
    <location>
        <begin position="708"/>
        <end position="732"/>
    </location>
</feature>
<evidence type="ECO:0000313" key="3">
    <source>
        <dbReference type="Proteomes" id="UP000789901"/>
    </source>
</evidence>
<keyword evidence="3" id="KW-1185">Reference proteome</keyword>
<feature type="transmembrane region" description="Helical" evidence="1">
    <location>
        <begin position="801"/>
        <end position="822"/>
    </location>
</feature>
<dbReference type="SUPFAM" id="SSF50978">
    <property type="entry name" value="WD40 repeat-like"/>
    <property type="match status" value="1"/>
</dbReference>
<dbReference type="EMBL" id="CAJVQB010005039">
    <property type="protein sequence ID" value="CAG8651708.1"/>
    <property type="molecule type" value="Genomic_DNA"/>
</dbReference>
<accession>A0ABN7UQB5</accession>